<evidence type="ECO:0008006" key="3">
    <source>
        <dbReference type="Google" id="ProtNLM"/>
    </source>
</evidence>
<gene>
    <name evidence="1" type="ORF">Poly41_57800</name>
</gene>
<dbReference type="RefSeq" id="WP_146530523.1">
    <property type="nucleotide sequence ID" value="NZ_SJPV01000013.1"/>
</dbReference>
<reference evidence="1 2" key="1">
    <citation type="submission" date="2019-02" db="EMBL/GenBank/DDBJ databases">
        <title>Deep-cultivation of Planctomycetes and their phenomic and genomic characterization uncovers novel biology.</title>
        <authorList>
            <person name="Wiegand S."/>
            <person name="Jogler M."/>
            <person name="Boedeker C."/>
            <person name="Pinto D."/>
            <person name="Vollmers J."/>
            <person name="Rivas-Marin E."/>
            <person name="Kohn T."/>
            <person name="Peeters S.H."/>
            <person name="Heuer A."/>
            <person name="Rast P."/>
            <person name="Oberbeckmann S."/>
            <person name="Bunk B."/>
            <person name="Jeske O."/>
            <person name="Meyerdierks A."/>
            <person name="Storesund J.E."/>
            <person name="Kallscheuer N."/>
            <person name="Luecker S."/>
            <person name="Lage O.M."/>
            <person name="Pohl T."/>
            <person name="Merkel B.J."/>
            <person name="Hornburger P."/>
            <person name="Mueller R.-W."/>
            <person name="Bruemmer F."/>
            <person name="Labrenz M."/>
            <person name="Spormann A.M."/>
            <person name="Op Den Camp H."/>
            <person name="Overmann J."/>
            <person name="Amann R."/>
            <person name="Jetten M.S.M."/>
            <person name="Mascher T."/>
            <person name="Medema M.H."/>
            <person name="Devos D.P."/>
            <person name="Kaster A.-K."/>
            <person name="Ovreas L."/>
            <person name="Rohde M."/>
            <person name="Galperin M.Y."/>
            <person name="Jogler C."/>
        </authorList>
    </citation>
    <scope>NUCLEOTIDE SEQUENCE [LARGE SCALE GENOMIC DNA]</scope>
    <source>
        <strain evidence="1 2">Poly41</strain>
    </source>
</reference>
<dbReference type="OrthoDB" id="274993at2"/>
<dbReference type="EMBL" id="SJPV01000013">
    <property type="protein sequence ID" value="TWU32294.1"/>
    <property type="molecule type" value="Genomic_DNA"/>
</dbReference>
<organism evidence="1 2">
    <name type="scientific">Novipirellula artificiosorum</name>
    <dbReference type="NCBI Taxonomy" id="2528016"/>
    <lineage>
        <taxon>Bacteria</taxon>
        <taxon>Pseudomonadati</taxon>
        <taxon>Planctomycetota</taxon>
        <taxon>Planctomycetia</taxon>
        <taxon>Pirellulales</taxon>
        <taxon>Pirellulaceae</taxon>
        <taxon>Novipirellula</taxon>
    </lineage>
</organism>
<proteinExistence type="predicted"/>
<evidence type="ECO:0000313" key="1">
    <source>
        <dbReference type="EMBL" id="TWU32294.1"/>
    </source>
</evidence>
<dbReference type="Proteomes" id="UP000319143">
    <property type="component" value="Unassembled WGS sequence"/>
</dbReference>
<evidence type="ECO:0000313" key="2">
    <source>
        <dbReference type="Proteomes" id="UP000319143"/>
    </source>
</evidence>
<sequence length="122" mass="13510">MSHVVQISTQVRDAAAARAGCRRLGLEEPVVETVKLFSESVTGLAVRLRDWRYPVVFDTATGETKFDNYQGRWGKQQRLDEFLQAYAVEATKLQARRKGYSVSEQSLSDGSIKVTVQVGGAS</sequence>
<accession>A0A5C6D932</accession>
<protein>
    <recommendedName>
        <fullName evidence="3">DUF1257 domain-containing protein</fullName>
    </recommendedName>
</protein>
<comment type="caution">
    <text evidence="1">The sequence shown here is derived from an EMBL/GenBank/DDBJ whole genome shotgun (WGS) entry which is preliminary data.</text>
</comment>
<keyword evidence="2" id="KW-1185">Reference proteome</keyword>
<dbReference type="AlphaFoldDB" id="A0A5C6D932"/>
<name>A0A5C6D932_9BACT</name>